<evidence type="ECO:0000256" key="1">
    <source>
        <dbReference type="ARBA" id="ARBA00022491"/>
    </source>
</evidence>
<sequence length="189" mass="19370">MAKALAQTVEPGALLFIDAGSTNLAIAEALAENCGLTVVTNAPSIASALMERCGIETILLGGRVDRGTGACLGPKAMADASLFRPDILVLGACGVDAEQGVTGHVLEEAELKAEIASRAGRILVAATTDKLGTASSYRVVPTERISLLFVENDCPASLLAPFKSRGTAICRAGPEPANAAAAAQRRARR</sequence>
<feature type="domain" description="DeoR-like transcriptional repressor C-terminal sensor" evidence="2">
    <location>
        <begin position="1"/>
        <end position="150"/>
    </location>
</feature>
<dbReference type="SMART" id="SM01134">
    <property type="entry name" value="DeoRC"/>
    <property type="match status" value="1"/>
</dbReference>
<protein>
    <submittedName>
        <fullName evidence="3">DeoR/GlpR family transcriptional regulator of sugar metabolism</fullName>
    </submittedName>
</protein>
<dbReference type="InterPro" id="IPR014036">
    <property type="entry name" value="DeoR-like_C"/>
</dbReference>
<evidence type="ECO:0000313" key="4">
    <source>
        <dbReference type="Proteomes" id="UP000588647"/>
    </source>
</evidence>
<name>A0A7W6HDQ2_9HYPH</name>
<proteinExistence type="predicted"/>
<accession>A0A7W6HDQ2</accession>
<dbReference type="InterPro" id="IPR037171">
    <property type="entry name" value="NagB/RpiA_transferase-like"/>
</dbReference>
<dbReference type="EMBL" id="JACIEM010000003">
    <property type="protein sequence ID" value="MBB4003263.1"/>
    <property type="molecule type" value="Genomic_DNA"/>
</dbReference>
<dbReference type="PANTHER" id="PTHR30363:SF4">
    <property type="entry name" value="GLYCEROL-3-PHOSPHATE REGULON REPRESSOR"/>
    <property type="match status" value="1"/>
</dbReference>
<dbReference type="AlphaFoldDB" id="A0A7W6HDQ2"/>
<dbReference type="SUPFAM" id="SSF100950">
    <property type="entry name" value="NagB/RpiA/CoA transferase-like"/>
    <property type="match status" value="1"/>
</dbReference>
<keyword evidence="1" id="KW-0678">Repressor</keyword>
<dbReference type="PANTHER" id="PTHR30363">
    <property type="entry name" value="HTH-TYPE TRANSCRIPTIONAL REGULATOR SRLR-RELATED"/>
    <property type="match status" value="1"/>
</dbReference>
<dbReference type="Pfam" id="PF00455">
    <property type="entry name" value="DeoRC"/>
    <property type="match status" value="1"/>
</dbReference>
<dbReference type="Proteomes" id="UP000588647">
    <property type="component" value="Unassembled WGS sequence"/>
</dbReference>
<gene>
    <name evidence="3" type="ORF">GGR03_002344</name>
</gene>
<evidence type="ECO:0000259" key="2">
    <source>
        <dbReference type="Pfam" id="PF00455"/>
    </source>
</evidence>
<comment type="caution">
    <text evidence="3">The sequence shown here is derived from an EMBL/GenBank/DDBJ whole genome shotgun (WGS) entry which is preliminary data.</text>
</comment>
<reference evidence="3 4" key="1">
    <citation type="submission" date="2020-08" db="EMBL/GenBank/DDBJ databases">
        <title>Genomic Encyclopedia of Type Strains, Phase IV (KMG-IV): sequencing the most valuable type-strain genomes for metagenomic binning, comparative biology and taxonomic classification.</title>
        <authorList>
            <person name="Goeker M."/>
        </authorList>
    </citation>
    <scope>NUCLEOTIDE SEQUENCE [LARGE SCALE GENOMIC DNA]</scope>
    <source>
        <strain evidence="3 4">DSM 103570</strain>
    </source>
</reference>
<dbReference type="InterPro" id="IPR050313">
    <property type="entry name" value="Carb_Metab_HTH_regulators"/>
</dbReference>
<keyword evidence="4" id="KW-1185">Reference proteome</keyword>
<organism evidence="3 4">
    <name type="scientific">Aurantimonas endophytica</name>
    <dbReference type="NCBI Taxonomy" id="1522175"/>
    <lineage>
        <taxon>Bacteria</taxon>
        <taxon>Pseudomonadati</taxon>
        <taxon>Pseudomonadota</taxon>
        <taxon>Alphaproteobacteria</taxon>
        <taxon>Hyphomicrobiales</taxon>
        <taxon>Aurantimonadaceae</taxon>
        <taxon>Aurantimonas</taxon>
    </lineage>
</organism>
<evidence type="ECO:0000313" key="3">
    <source>
        <dbReference type="EMBL" id="MBB4003263.1"/>
    </source>
</evidence>